<comment type="caution">
    <text evidence="1">The sequence shown here is derived from an EMBL/GenBank/DDBJ whole genome shotgun (WGS) entry which is preliminary data.</text>
</comment>
<organism evidence="1">
    <name type="scientific">Picea glauca</name>
    <name type="common">White spruce</name>
    <name type="synonym">Pinus glauca</name>
    <dbReference type="NCBI Taxonomy" id="3330"/>
    <lineage>
        <taxon>Eukaryota</taxon>
        <taxon>Viridiplantae</taxon>
        <taxon>Streptophyta</taxon>
        <taxon>Embryophyta</taxon>
        <taxon>Tracheophyta</taxon>
        <taxon>Spermatophyta</taxon>
        <taxon>Pinopsida</taxon>
        <taxon>Pinidae</taxon>
        <taxon>Conifers I</taxon>
        <taxon>Pinales</taxon>
        <taxon>Pinaceae</taxon>
        <taxon>Picea</taxon>
    </lineage>
</organism>
<gene>
    <name evidence="1" type="ORF">ABT39_MTgene5497</name>
</gene>
<protein>
    <submittedName>
        <fullName evidence="1">Uncharacterized protein</fullName>
    </submittedName>
</protein>
<geneLocation type="mitochondrion" evidence="1"/>
<evidence type="ECO:0000313" key="1">
    <source>
        <dbReference type="EMBL" id="KUM47312.1"/>
    </source>
</evidence>
<proteinExistence type="predicted"/>
<dbReference type="AlphaFoldDB" id="A0A101LXT5"/>
<dbReference type="EMBL" id="LKAM01000007">
    <property type="protein sequence ID" value="KUM47312.1"/>
    <property type="molecule type" value="Genomic_DNA"/>
</dbReference>
<sequence length="54" mass="6247">MRSNQLSPFIIPSLLSPPARQQLCLDLPRACRRDDSVSDKLVDACLRRYHHIPF</sequence>
<keyword evidence="1" id="KW-0496">Mitochondrion</keyword>
<name>A0A101LXT5_PICGL</name>
<accession>A0A101LXT5</accession>
<reference evidence="1" key="1">
    <citation type="journal article" date="2015" name="Genome Biol. Evol.">
        <title>Organellar Genomes of White Spruce (Picea glauca): Assembly and Annotation.</title>
        <authorList>
            <person name="Jackman S.D."/>
            <person name="Warren R.L."/>
            <person name="Gibb E.A."/>
            <person name="Vandervalk B.P."/>
            <person name="Mohamadi H."/>
            <person name="Chu J."/>
            <person name="Raymond A."/>
            <person name="Pleasance S."/>
            <person name="Coope R."/>
            <person name="Wildung M.R."/>
            <person name="Ritland C.E."/>
            <person name="Bousquet J."/>
            <person name="Jones S.J."/>
            <person name="Bohlmann J."/>
            <person name="Birol I."/>
        </authorList>
    </citation>
    <scope>NUCLEOTIDE SEQUENCE [LARGE SCALE GENOMIC DNA]</scope>
    <source>
        <tissue evidence="1">Flushing bud</tissue>
    </source>
</reference>